<protein>
    <submittedName>
        <fullName evidence="2">Uncharacterized protein</fullName>
    </submittedName>
</protein>
<feature type="region of interest" description="Disordered" evidence="1">
    <location>
        <begin position="86"/>
        <end position="110"/>
    </location>
</feature>
<dbReference type="EMBL" id="BGZK01001048">
    <property type="protein sequence ID" value="GBP69665.1"/>
    <property type="molecule type" value="Genomic_DNA"/>
</dbReference>
<dbReference type="AlphaFoldDB" id="A0A4C1Y5J9"/>
<comment type="caution">
    <text evidence="2">The sequence shown here is derived from an EMBL/GenBank/DDBJ whole genome shotgun (WGS) entry which is preliminary data.</text>
</comment>
<organism evidence="2 3">
    <name type="scientific">Eumeta variegata</name>
    <name type="common">Bagworm moth</name>
    <name type="synonym">Eumeta japonica</name>
    <dbReference type="NCBI Taxonomy" id="151549"/>
    <lineage>
        <taxon>Eukaryota</taxon>
        <taxon>Metazoa</taxon>
        <taxon>Ecdysozoa</taxon>
        <taxon>Arthropoda</taxon>
        <taxon>Hexapoda</taxon>
        <taxon>Insecta</taxon>
        <taxon>Pterygota</taxon>
        <taxon>Neoptera</taxon>
        <taxon>Endopterygota</taxon>
        <taxon>Lepidoptera</taxon>
        <taxon>Glossata</taxon>
        <taxon>Ditrysia</taxon>
        <taxon>Tineoidea</taxon>
        <taxon>Psychidae</taxon>
        <taxon>Oiketicinae</taxon>
        <taxon>Eumeta</taxon>
    </lineage>
</organism>
<name>A0A4C1Y5J9_EUMVA</name>
<sequence>MPCLGSAARDFDSVVENDLSLLIIMERMNCNEEPLDLVRIFESKETMSQKEAAERKGSLFQIRRRCKGSRRNASIAIQNTIRRFGTEGSWAGESGGGAVETDDKSRPRRRDVTIQHKFNIDAGRPRPIVKRCGTKMDRSTGVSTSVVAFRPVSESSGRPLSPYHPITPSIRYNYDIEEASNTLATPLKLRVSTCGDGRMLYEDLHARLTFKNAIKKDS</sequence>
<gene>
    <name evidence="2" type="ORF">EVAR_49917_1</name>
</gene>
<proteinExistence type="predicted"/>
<dbReference type="Proteomes" id="UP000299102">
    <property type="component" value="Unassembled WGS sequence"/>
</dbReference>
<accession>A0A4C1Y5J9</accession>
<feature type="compositionally biased region" description="Basic and acidic residues" evidence="1">
    <location>
        <begin position="101"/>
        <end position="110"/>
    </location>
</feature>
<keyword evidence="3" id="KW-1185">Reference proteome</keyword>
<reference evidence="2 3" key="1">
    <citation type="journal article" date="2019" name="Commun. Biol.">
        <title>The bagworm genome reveals a unique fibroin gene that provides high tensile strength.</title>
        <authorList>
            <person name="Kono N."/>
            <person name="Nakamura H."/>
            <person name="Ohtoshi R."/>
            <person name="Tomita M."/>
            <person name="Numata K."/>
            <person name="Arakawa K."/>
        </authorList>
    </citation>
    <scope>NUCLEOTIDE SEQUENCE [LARGE SCALE GENOMIC DNA]</scope>
</reference>
<evidence type="ECO:0000256" key="1">
    <source>
        <dbReference type="SAM" id="MobiDB-lite"/>
    </source>
</evidence>
<evidence type="ECO:0000313" key="3">
    <source>
        <dbReference type="Proteomes" id="UP000299102"/>
    </source>
</evidence>
<evidence type="ECO:0000313" key="2">
    <source>
        <dbReference type="EMBL" id="GBP69665.1"/>
    </source>
</evidence>